<dbReference type="PANTHER" id="PTHR46708:SF2">
    <property type="entry name" value="FIBRONECTIN TYPE-III DOMAIN-CONTAINING PROTEIN"/>
    <property type="match status" value="1"/>
</dbReference>
<dbReference type="SMART" id="SM00060">
    <property type="entry name" value="FN3"/>
    <property type="match status" value="6"/>
</dbReference>
<dbReference type="RefSeq" id="WP_186812605.1">
    <property type="nucleotide sequence ID" value="NZ_BJWG01000005.1"/>
</dbReference>
<organism evidence="6 7">
    <name type="scientific">Cellulomonas composti</name>
    <dbReference type="NCBI Taxonomy" id="266130"/>
    <lineage>
        <taxon>Bacteria</taxon>
        <taxon>Bacillati</taxon>
        <taxon>Actinomycetota</taxon>
        <taxon>Actinomycetes</taxon>
        <taxon>Micrococcales</taxon>
        <taxon>Cellulomonadaceae</taxon>
        <taxon>Cellulomonas</taxon>
    </lineage>
</organism>
<accession>A0A511J9Q9</accession>
<dbReference type="CDD" id="cd00063">
    <property type="entry name" value="FN3"/>
    <property type="match status" value="4"/>
</dbReference>
<dbReference type="Pfam" id="PF00041">
    <property type="entry name" value="fn3"/>
    <property type="match status" value="3"/>
</dbReference>
<feature type="compositionally biased region" description="Acidic residues" evidence="4">
    <location>
        <begin position="361"/>
        <end position="370"/>
    </location>
</feature>
<protein>
    <submittedName>
        <fullName evidence="6">ATPase AAA</fullName>
    </submittedName>
</protein>
<keyword evidence="2" id="KW-0378">Hydrolase</keyword>
<dbReference type="GO" id="GO:0016798">
    <property type="term" value="F:hydrolase activity, acting on glycosyl bonds"/>
    <property type="evidence" value="ECO:0007669"/>
    <property type="project" value="UniProtKB-KW"/>
</dbReference>
<dbReference type="Proteomes" id="UP000321720">
    <property type="component" value="Unassembled WGS sequence"/>
</dbReference>
<evidence type="ECO:0000256" key="3">
    <source>
        <dbReference type="ARBA" id="ARBA00023326"/>
    </source>
</evidence>
<gene>
    <name evidence="6" type="ORF">CCO02nite_13930</name>
</gene>
<dbReference type="EMBL" id="BJWG01000005">
    <property type="protein sequence ID" value="GEL94735.1"/>
    <property type="molecule type" value="Genomic_DNA"/>
</dbReference>
<feature type="domain" description="Fibronectin type-III" evidence="5">
    <location>
        <begin position="1653"/>
        <end position="1749"/>
    </location>
</feature>
<evidence type="ECO:0000256" key="1">
    <source>
        <dbReference type="ARBA" id="ARBA00022737"/>
    </source>
</evidence>
<keyword evidence="3" id="KW-0624">Polysaccharide degradation</keyword>
<feature type="region of interest" description="Disordered" evidence="4">
    <location>
        <begin position="350"/>
        <end position="396"/>
    </location>
</feature>
<keyword evidence="3" id="KW-0119">Carbohydrate metabolism</keyword>
<evidence type="ECO:0000313" key="6">
    <source>
        <dbReference type="EMBL" id="GEL94735.1"/>
    </source>
</evidence>
<dbReference type="InterPro" id="IPR003961">
    <property type="entry name" value="FN3_dom"/>
</dbReference>
<keyword evidence="2" id="KW-0326">Glycosidase</keyword>
<feature type="domain" description="Fibronectin type-III" evidence="5">
    <location>
        <begin position="1556"/>
        <end position="1651"/>
    </location>
</feature>
<reference evidence="6 7" key="1">
    <citation type="submission" date="2019-07" db="EMBL/GenBank/DDBJ databases">
        <title>Whole genome shotgun sequence of Cellulomonas composti NBRC 100758.</title>
        <authorList>
            <person name="Hosoyama A."/>
            <person name="Uohara A."/>
            <person name="Ohji S."/>
            <person name="Ichikawa N."/>
        </authorList>
    </citation>
    <scope>NUCLEOTIDE SEQUENCE [LARGE SCALE GENOMIC DNA]</scope>
    <source>
        <strain evidence="6 7">NBRC 100758</strain>
    </source>
</reference>
<feature type="domain" description="Fibronectin type-III" evidence="5">
    <location>
        <begin position="1948"/>
        <end position="2051"/>
    </location>
</feature>
<proteinExistence type="predicted"/>
<keyword evidence="7" id="KW-1185">Reference proteome</keyword>
<dbReference type="InterPro" id="IPR013783">
    <property type="entry name" value="Ig-like_fold"/>
</dbReference>
<evidence type="ECO:0000313" key="7">
    <source>
        <dbReference type="Proteomes" id="UP000321720"/>
    </source>
</evidence>
<dbReference type="Gene3D" id="2.60.40.10">
    <property type="entry name" value="Immunoglobulins"/>
    <property type="match status" value="4"/>
</dbReference>
<dbReference type="InterPro" id="IPR036116">
    <property type="entry name" value="FN3_sf"/>
</dbReference>
<dbReference type="PANTHER" id="PTHR46708">
    <property type="entry name" value="TENASCIN"/>
    <property type="match status" value="1"/>
</dbReference>
<feature type="region of interest" description="Disordered" evidence="4">
    <location>
        <begin position="2033"/>
        <end position="2056"/>
    </location>
</feature>
<sequence length="2056" mass="215190">MRWQGARRRATTTAAVVTVPALVAVLAVMSQGFPLARVDLNDGAVWLTATSLHKLGRYNVQIDELNAGIVTDSTDYFDVLQDEGDVLLVESGQVSVVDPRTVSVTTQVAAPDTVTSMAAGTVAMVDGEGELYVRTLAGLDGLRVGDDDADVELGEGGLAVVTHDGVALGVAADGTVTRAEPTAGAARTESAGQLEGAAGSPPEQLTAVGDEPVALRGSTLLTTHGTVELPGDDLVLQRPGPASSRVLVASRTALLEVPIDGGDVVEHATQGSGAPAAPVQVDSCAHGAWASAVGSYLELCEGKAQKLVALKEMSAQDKLVFRVNRSMVVLNDTERGRLWLPQEDAELHVPNWEDISRQEEPQESEEESDSPDTTQELVTECSSQSSPPVAADDEFGVRPGRTTILPVMGNDSSSDCGILVVREFEQLDESFGRVEAVAGGRALQVDVAAGARGTAHFSYTIDDGRGVNPPSTATVTLVARDVDANSPPRSLHDGSMDVELGGSSTYQALADFEDPDGDDMLLVGAIADPAAGSVRFRQDGTVTFRADGGRLGRTAVTLQVSDGSDAEPTEGTLWVDVRPSGSVPPRIDPVHAVTYVDQAVTLDVLAAVRTTGDQPARLVSVDDVAGATVDADLQAGTFTFSTPRAGPYYVPFLVVAGAQQATGLARIDVQPWPDEVQPPVAVRDRAFLPAGGEVTIDPLANDSDPAGAVLVLQSVDSSDAPGLSVAVLDHHLVQITSDQTLERAVALSYTVSNGARSAVGQIVVQPVPPATSTQPPIVENVEATVRTGGVVTVPVLDHAYDPDGDALSLVRELAESPGPGEGLMFVSGDVLRYQAPATPMTVRATFVVQDATGNQTAATVTVRVHDSDPETKSPPRPQDLVGRVFAGEQVRITVPLVGIDDDGDGVTLLGVASAPSKGYVAEIGPDWIEYVALPGETGTDEFTYAVEDWVGQRAVATVRVGISPRPQGVASVVARDDEVTIRPGERIEVRVLANDTDSSGDELSLDPTLEMPAGTQAQAKDRRIEVTAPDEETTLQIVYTATNARGGRDTAVLTVHVTQQAPVLPPLARDVVVPATETFGLTEVVVKVLDVAQNPSGPASDLQVELPASVPATVARVDEQGRVVVTLADQTQTLPYLLRNVRDPEHAFSYAFITVPARDAFPPTRRPGAPALRVGSDEKLEISLSEQVKVAQGRSPSVADPLAVSATKGSAKVKNGDASTIVFQPAEGYAGPASVTVPVTDARDASDTTARTSYITFPIEVFAVEDHPPTFAPSRIDVAPGEDPVHVDLRVFTTGPEGTTPTDDRYDYQISSAVPDGFTVTIDDGVLDVSADATTAKGTDGTLGVRIGYGRAGSLDATVQLHVTASTRQTARVLDRQIDDAQEGTERTVDVLDDAFNPFPDSPLRVVGATVETPGAGTTRFTSSQVMVRPADDFIGSMVVRFRVRDVTDDPARETEGRIRLTVRGVPAAPGVPRVVDETDKAVQLEWDAPDNRGAQIDRYRVTAQPGGATKECASTVCTIDGLTNGTAYQFTVEAHNAVGWSPASPASRKATPDAVPDAVASITLASFGDGTLRWSWPEATSSGTPVDSYTVTITPRPERGEQTVTRSVPNVQFANLVNGNRYRITVVAHNRAEGGSPSTSSGDAVPAREPDAPASVSARREETPIGGRITVDWTAPAFDGGHEVRGYRVVAHGGDGHEVERSFGPSERTWSFEGARNGVEYTFSVRASSDAGESTATTATALTYGLPGTPVLDDPVAPAWTGTVALTWRAVDDNGAAVTYDIEMDGVVARTGLSATNASFADLAGGSQHTFRVIARNAAGNGGWSAPRSVVATTPPGTPTVTRVEGIEPTDFDRPTKLAIAWDPVASGGGTDLRYEYVVTFEGRSRTVSATDVRATSAVIDLSPTDISPGRDGTVVTVTVHAIATLGASSRAGADGSGRARVTWGAAPSPVQSLTLTPDDLAAPTTLTAAWSAPASDGGSSVRYRYCWYVDGAEVRCQNTSDLTVTRSLADLGISRDTDHTVKITVWATNNSADSDPVSAELPIPKTEPEPPEGG</sequence>
<feature type="domain" description="Fibronectin type-III" evidence="5">
    <location>
        <begin position="1751"/>
        <end position="1838"/>
    </location>
</feature>
<keyword evidence="1" id="KW-0677">Repeat</keyword>
<comment type="caution">
    <text evidence="6">The sequence shown here is derived from an EMBL/GenBank/DDBJ whole genome shotgun (WGS) entry which is preliminary data.</text>
</comment>
<dbReference type="GO" id="GO:0000272">
    <property type="term" value="P:polysaccharide catabolic process"/>
    <property type="evidence" value="ECO:0007669"/>
    <property type="project" value="UniProtKB-KW"/>
</dbReference>
<evidence type="ECO:0000259" key="5">
    <source>
        <dbReference type="PROSITE" id="PS50853"/>
    </source>
</evidence>
<feature type="domain" description="Fibronectin type-III" evidence="5">
    <location>
        <begin position="1469"/>
        <end position="1555"/>
    </location>
</feature>
<dbReference type="InterPro" id="IPR050991">
    <property type="entry name" value="ECM_Regulatory_Proteins"/>
</dbReference>
<evidence type="ECO:0000256" key="2">
    <source>
        <dbReference type="ARBA" id="ARBA00023295"/>
    </source>
</evidence>
<dbReference type="PROSITE" id="PS50853">
    <property type="entry name" value="FN3"/>
    <property type="match status" value="5"/>
</dbReference>
<feature type="region of interest" description="Disordered" evidence="4">
    <location>
        <begin position="1632"/>
        <end position="1662"/>
    </location>
</feature>
<dbReference type="SUPFAM" id="SSF49265">
    <property type="entry name" value="Fibronectin type III"/>
    <property type="match status" value="3"/>
</dbReference>
<dbReference type="Pfam" id="PF17963">
    <property type="entry name" value="Big_9"/>
    <property type="match status" value="6"/>
</dbReference>
<evidence type="ECO:0000256" key="4">
    <source>
        <dbReference type="SAM" id="MobiDB-lite"/>
    </source>
</evidence>
<name>A0A511J9Q9_9CELL</name>
<feature type="region of interest" description="Disordered" evidence="4">
    <location>
        <begin position="180"/>
        <end position="203"/>
    </location>
</feature>